<reference evidence="1 2" key="1">
    <citation type="submission" date="2018-02" db="EMBL/GenBank/DDBJ databases">
        <title>Complete genome of Nitrosopumilus oxyclinae HCE1.</title>
        <authorList>
            <person name="Qin W."/>
            <person name="Zheng Y."/>
            <person name="Stahl D.A."/>
        </authorList>
    </citation>
    <scope>NUCLEOTIDE SEQUENCE [LARGE SCALE GENOMIC DNA]</scope>
    <source>
        <strain evidence="1 2">HCE1</strain>
    </source>
</reference>
<evidence type="ECO:0000313" key="2">
    <source>
        <dbReference type="Proteomes" id="UP000509441"/>
    </source>
</evidence>
<dbReference type="KEGG" id="nox:C5F49_08440"/>
<keyword evidence="2" id="KW-1185">Reference proteome</keyword>
<name>A0A7D5M296_9ARCH</name>
<accession>A0A7D5M296</accession>
<sequence length="155" mass="17996">MPRRKSSLKTVQIKKPTMRHVVKTTKSKTSIFKKEIIQYFDSNGFLSWSSKERKYIILGTNSPKNGLVPCPECKLGELMVIKNKATRKRFMGCSNFYGGCKASSPLLQKARMRAMKKPCDICKWPMIIFRYSRNQKWTKQCGNFNCESRKIKPSK</sequence>
<keyword evidence="1" id="KW-0413">Isomerase</keyword>
<protein>
    <submittedName>
        <fullName evidence="1">DNA topoisomerase</fullName>
    </submittedName>
</protein>
<organism evidence="1 2">
    <name type="scientific">Nitrosopumilus oxyclinae</name>
    <dbReference type="NCBI Taxonomy" id="1959104"/>
    <lineage>
        <taxon>Archaea</taxon>
        <taxon>Nitrososphaerota</taxon>
        <taxon>Nitrososphaeria</taxon>
        <taxon>Nitrosopumilales</taxon>
        <taxon>Nitrosopumilaceae</taxon>
        <taxon>Nitrosopumilus</taxon>
    </lineage>
</organism>
<dbReference type="Proteomes" id="UP000509441">
    <property type="component" value="Chromosome"/>
</dbReference>
<dbReference type="OrthoDB" id="30963at2157"/>
<dbReference type="AlphaFoldDB" id="A0A7D5M296"/>
<evidence type="ECO:0000313" key="1">
    <source>
        <dbReference type="EMBL" id="QLH05346.1"/>
    </source>
</evidence>
<proteinExistence type="predicted"/>
<dbReference type="EMBL" id="CP026994">
    <property type="protein sequence ID" value="QLH05346.1"/>
    <property type="molecule type" value="Genomic_DNA"/>
</dbReference>
<dbReference type="GO" id="GO:0016853">
    <property type="term" value="F:isomerase activity"/>
    <property type="evidence" value="ECO:0007669"/>
    <property type="project" value="UniProtKB-KW"/>
</dbReference>
<gene>
    <name evidence="1" type="ORF">C5F49_08440</name>
</gene>